<proteinExistence type="predicted"/>
<sequence length="136" mass="15794">MRTRLLWALMTIILAWSCSSAGAYRLLDSLDEPSESCPAGRLSAQHKTYYKVGKLNEAHDKQTCGISDQRHKPLRLLLRIFSIRRLEPQNVIPGHHVERRAGLFRDPRHIEKPRRKLILILNEKPHDMHPGNARFM</sequence>
<reference evidence="2 3" key="1">
    <citation type="journal article" date="2019" name="J. Hered.">
        <title>An Improved Genome Assembly for Drosophila navojoa, the Basal Species in the mojavensis Cluster.</title>
        <authorList>
            <person name="Vanderlinde T."/>
            <person name="Dupim E.G."/>
            <person name="Nazario-Yepiz N.O."/>
            <person name="Carvalho A.B."/>
        </authorList>
    </citation>
    <scope>NUCLEOTIDE SEQUENCE [LARGE SCALE GENOMIC DNA]</scope>
    <source>
        <strain evidence="2">Navoj_Jal97</strain>
        <tissue evidence="2">Whole organism</tissue>
    </source>
</reference>
<keyword evidence="3" id="KW-1185">Reference proteome</keyword>
<organism evidence="2 3">
    <name type="scientific">Drosophila navojoa</name>
    <name type="common">Fruit fly</name>
    <dbReference type="NCBI Taxonomy" id="7232"/>
    <lineage>
        <taxon>Eukaryota</taxon>
        <taxon>Metazoa</taxon>
        <taxon>Ecdysozoa</taxon>
        <taxon>Arthropoda</taxon>
        <taxon>Hexapoda</taxon>
        <taxon>Insecta</taxon>
        <taxon>Pterygota</taxon>
        <taxon>Neoptera</taxon>
        <taxon>Endopterygota</taxon>
        <taxon>Diptera</taxon>
        <taxon>Brachycera</taxon>
        <taxon>Muscomorpha</taxon>
        <taxon>Ephydroidea</taxon>
        <taxon>Drosophilidae</taxon>
        <taxon>Drosophila</taxon>
    </lineage>
</organism>
<dbReference type="AlphaFoldDB" id="A0A484B5Z2"/>
<feature type="chain" id="PRO_5019816264" evidence="1">
    <location>
        <begin position="24"/>
        <end position="136"/>
    </location>
</feature>
<comment type="caution">
    <text evidence="2">The sequence shown here is derived from an EMBL/GenBank/DDBJ whole genome shotgun (WGS) entry which is preliminary data.</text>
</comment>
<gene>
    <name evidence="2" type="ORF">AWZ03_009413</name>
</gene>
<evidence type="ECO:0000256" key="1">
    <source>
        <dbReference type="SAM" id="SignalP"/>
    </source>
</evidence>
<dbReference type="EMBL" id="LSRL02000115">
    <property type="protein sequence ID" value="TDG44183.1"/>
    <property type="molecule type" value="Genomic_DNA"/>
</dbReference>
<name>A0A484B5Z2_DRONA</name>
<accession>A0A484B5Z2</accession>
<dbReference type="Proteomes" id="UP000295192">
    <property type="component" value="Unassembled WGS sequence"/>
</dbReference>
<dbReference type="OMA" id="FRETRHI"/>
<keyword evidence="1" id="KW-0732">Signal</keyword>
<evidence type="ECO:0000313" key="3">
    <source>
        <dbReference type="Proteomes" id="UP000295192"/>
    </source>
</evidence>
<evidence type="ECO:0000313" key="2">
    <source>
        <dbReference type="EMBL" id="TDG44183.1"/>
    </source>
</evidence>
<feature type="signal peptide" evidence="1">
    <location>
        <begin position="1"/>
        <end position="23"/>
    </location>
</feature>
<protein>
    <submittedName>
        <fullName evidence="2">Uncharacterized protein</fullName>
    </submittedName>
</protein>